<organism evidence="2 3">
    <name type="scientific">Malassezia furfur</name>
    <name type="common">Pityriasis versicolor infection agent</name>
    <name type="synonym">Pityrosporum furfur</name>
    <dbReference type="NCBI Taxonomy" id="55194"/>
    <lineage>
        <taxon>Eukaryota</taxon>
        <taxon>Fungi</taxon>
        <taxon>Dikarya</taxon>
        <taxon>Basidiomycota</taxon>
        <taxon>Ustilaginomycotina</taxon>
        <taxon>Malasseziomycetes</taxon>
        <taxon>Malasseziales</taxon>
        <taxon>Malasseziaceae</taxon>
        <taxon>Malassezia</taxon>
    </lineage>
</organism>
<feature type="compositionally biased region" description="Low complexity" evidence="1">
    <location>
        <begin position="490"/>
        <end position="505"/>
    </location>
</feature>
<evidence type="ECO:0000313" key="3">
    <source>
        <dbReference type="Proteomes" id="UP000818624"/>
    </source>
</evidence>
<feature type="region of interest" description="Disordered" evidence="1">
    <location>
        <begin position="125"/>
        <end position="179"/>
    </location>
</feature>
<sequence length="604" mass="64819">MAEVVSTPCAPPLAMGKIQPTKRMPGGIGYDEEMCRQLVDEPSEIETDVESHDVHSDNGASHTSDSGPDVPRTPPTLDTSAALALTAMPQRRARAAPPEELIIVQPSLKKQHYHPYNLQIQLLSRSRTGSNPSSELGHGGGRSRSNSGSSTTPVADLRRSNSSSSSRSGASDMSSSSNGASARRAIALYNLDYHHIRTTHIVDAGTDQNVAKFTRKGVEIEGFGLLQPQEMLYTAGRRTPPHAALAQVHADAHEDARGSSESLGVSDDAVDKAVLSTGEPNKVLRSKFFSRIRKFGSQLRSTGVGEEPTGLKRAQSMRTVPRNAGPSTMEPLRRTDSHDALTPTAVSPTAPTHASAMHSHSIPQLVPGAGVAHGKTTRAYVWEVKRWARDEELGTAATPAHADTNPILTRIWRQFNDHARQGHGIAAPPAHTIRPTFEWVRDSGGTTSPKATNSPLPTPDNEVVPRTTPTSPDSLRAPPLPPIEERSVSRSRGGRSPSPATSPSRHGWGCGATESDTELQYCSWTCFLGLDEATRIPIGQLRPAPHHPLVVCHLSLPSPLPDLRNTGIGQDGHGFSREELRDIVVVTSVHLVIRESLGSLQGSP</sequence>
<accession>A0ABY8ENJ1</accession>
<feature type="compositionally biased region" description="Polar residues" evidence="1">
    <location>
        <begin position="125"/>
        <end position="134"/>
    </location>
</feature>
<dbReference type="Proteomes" id="UP000818624">
    <property type="component" value="Chromosome 1"/>
</dbReference>
<proteinExistence type="predicted"/>
<evidence type="ECO:0000256" key="1">
    <source>
        <dbReference type="SAM" id="MobiDB-lite"/>
    </source>
</evidence>
<reference evidence="2 3" key="1">
    <citation type="journal article" date="2020" name="Elife">
        <title>Loss of centromere function drives karyotype evolution in closely related Malassezia species.</title>
        <authorList>
            <person name="Sankaranarayanan S.R."/>
            <person name="Ianiri G."/>
            <person name="Coelho M.A."/>
            <person name="Reza M.H."/>
            <person name="Thimmappa B.C."/>
            <person name="Ganguly P."/>
            <person name="Vadnala R.N."/>
            <person name="Sun S."/>
            <person name="Siddharthan R."/>
            <person name="Tellgren-Roth C."/>
            <person name="Dawson T.L."/>
            <person name="Heitman J."/>
            <person name="Sanyal K."/>
        </authorList>
    </citation>
    <scope>NUCLEOTIDE SEQUENCE [LARGE SCALE GENOMIC DNA]</scope>
    <source>
        <strain evidence="2">CBS14141</strain>
    </source>
</reference>
<protein>
    <submittedName>
        <fullName evidence="2">Uncharacterized protein</fullName>
    </submittedName>
</protein>
<feature type="region of interest" description="Disordered" evidence="1">
    <location>
        <begin position="44"/>
        <end position="77"/>
    </location>
</feature>
<name>A0ABY8ENJ1_MALFU</name>
<gene>
    <name evidence="2" type="ORF">GLX27_001017</name>
</gene>
<keyword evidence="3" id="KW-1185">Reference proteome</keyword>
<feature type="compositionally biased region" description="Polar residues" evidence="1">
    <location>
        <begin position="444"/>
        <end position="455"/>
    </location>
</feature>
<feature type="region of interest" description="Disordered" evidence="1">
    <location>
        <begin position="440"/>
        <end position="509"/>
    </location>
</feature>
<dbReference type="EMBL" id="CP046234">
    <property type="protein sequence ID" value="WFD46382.1"/>
    <property type="molecule type" value="Genomic_DNA"/>
</dbReference>
<feature type="compositionally biased region" description="Low complexity" evidence="1">
    <location>
        <begin position="160"/>
        <end position="179"/>
    </location>
</feature>
<evidence type="ECO:0000313" key="2">
    <source>
        <dbReference type="EMBL" id="WFD46382.1"/>
    </source>
</evidence>